<evidence type="ECO:0000313" key="2">
    <source>
        <dbReference type="EMBL" id="NIE45979.1"/>
    </source>
</evidence>
<protein>
    <submittedName>
        <fullName evidence="2">Putative conserved secreted protein</fullName>
    </submittedName>
</protein>
<dbReference type="InterPro" id="IPR000096">
    <property type="entry name" value="Serum_amyloid_A"/>
</dbReference>
<dbReference type="OrthoDB" id="6112826at2759"/>
<dbReference type="Gene3D" id="1.10.132.110">
    <property type="entry name" value="Serum amyloid A protein"/>
    <property type="match status" value="1"/>
</dbReference>
<dbReference type="GO" id="GO:0005576">
    <property type="term" value="C:extracellular region"/>
    <property type="evidence" value="ECO:0007669"/>
    <property type="project" value="InterPro"/>
</dbReference>
<dbReference type="EMBL" id="GIKN01003706">
    <property type="protein sequence ID" value="NIE45979.1"/>
    <property type="molecule type" value="Transcribed_RNA"/>
</dbReference>
<feature type="chain" id="PRO_5026097365" evidence="1">
    <location>
        <begin position="21"/>
        <end position="162"/>
    </location>
</feature>
<dbReference type="VEuPathDB" id="VectorBase:LOC119172160"/>
<accession>A0A6G5A5B6</accession>
<proteinExistence type="predicted"/>
<dbReference type="SMART" id="SM00197">
    <property type="entry name" value="SAA"/>
    <property type="match status" value="1"/>
</dbReference>
<dbReference type="Pfam" id="PF00277">
    <property type="entry name" value="SAA"/>
    <property type="match status" value="1"/>
</dbReference>
<dbReference type="AlphaFoldDB" id="A0A6G5A5B6"/>
<keyword evidence="1" id="KW-0732">Signal</keyword>
<feature type="signal peptide" evidence="1">
    <location>
        <begin position="1"/>
        <end position="20"/>
    </location>
</feature>
<sequence>MRGPALFCLLLLVAPLLTHALVMRLLFPNLTAVNDCAIRKGVFNTVAGNCAAGKLGEAYWKMYWANCKNCDKYFHCTGNYNAVHQCTNSAQASRAAEAISDCREEVDNRGEDSALDQQANRAGRRGENCSALYLETVECFYHPKNGRVRDQRHKATVLVTKC</sequence>
<reference evidence="2" key="1">
    <citation type="submission" date="2020-03" db="EMBL/GenBank/DDBJ databases">
        <title>A transcriptome and proteome of the tick Rhipicephalus microplus shaped by the genetic composition of its hosts and developmental stage.</title>
        <authorList>
            <person name="Garcia G.R."/>
            <person name="Ribeiro J.M.C."/>
            <person name="Maruyama S.R."/>
            <person name="Gardinasse L.G."/>
            <person name="Nelson K."/>
            <person name="Ferreira B.R."/>
            <person name="Andrade T.G."/>
            <person name="Santos I.K.F.M."/>
        </authorList>
    </citation>
    <scope>NUCLEOTIDE SEQUENCE</scope>
    <source>
        <strain evidence="2">NSGR</strain>
        <tissue evidence="2">Salivary glands</tissue>
    </source>
</reference>
<organism evidence="2">
    <name type="scientific">Rhipicephalus microplus</name>
    <name type="common">Cattle tick</name>
    <name type="synonym">Boophilus microplus</name>
    <dbReference type="NCBI Taxonomy" id="6941"/>
    <lineage>
        <taxon>Eukaryota</taxon>
        <taxon>Metazoa</taxon>
        <taxon>Ecdysozoa</taxon>
        <taxon>Arthropoda</taxon>
        <taxon>Chelicerata</taxon>
        <taxon>Arachnida</taxon>
        <taxon>Acari</taxon>
        <taxon>Parasitiformes</taxon>
        <taxon>Ixodida</taxon>
        <taxon>Ixodoidea</taxon>
        <taxon>Ixodidae</taxon>
        <taxon>Rhipicephalinae</taxon>
        <taxon>Rhipicephalus</taxon>
        <taxon>Boophilus</taxon>
    </lineage>
</organism>
<evidence type="ECO:0000256" key="1">
    <source>
        <dbReference type="SAM" id="SignalP"/>
    </source>
</evidence>
<name>A0A6G5A5B6_RHIMP</name>